<evidence type="ECO:0000313" key="1">
    <source>
        <dbReference type="EMBL" id="CAL1405669.1"/>
    </source>
</evidence>
<dbReference type="AlphaFoldDB" id="A0AAV2G5X9"/>
<organism evidence="1 2">
    <name type="scientific">Linum trigynum</name>
    <dbReference type="NCBI Taxonomy" id="586398"/>
    <lineage>
        <taxon>Eukaryota</taxon>
        <taxon>Viridiplantae</taxon>
        <taxon>Streptophyta</taxon>
        <taxon>Embryophyta</taxon>
        <taxon>Tracheophyta</taxon>
        <taxon>Spermatophyta</taxon>
        <taxon>Magnoliopsida</taxon>
        <taxon>eudicotyledons</taxon>
        <taxon>Gunneridae</taxon>
        <taxon>Pentapetalae</taxon>
        <taxon>rosids</taxon>
        <taxon>fabids</taxon>
        <taxon>Malpighiales</taxon>
        <taxon>Linaceae</taxon>
        <taxon>Linum</taxon>
    </lineage>
</organism>
<dbReference type="Proteomes" id="UP001497516">
    <property type="component" value="Chromosome 8"/>
</dbReference>
<keyword evidence="2" id="KW-1185">Reference proteome</keyword>
<dbReference type="EMBL" id="OZ034821">
    <property type="protein sequence ID" value="CAL1405669.1"/>
    <property type="molecule type" value="Genomic_DNA"/>
</dbReference>
<accession>A0AAV2G5X9</accession>
<reference evidence="1 2" key="1">
    <citation type="submission" date="2024-04" db="EMBL/GenBank/DDBJ databases">
        <authorList>
            <person name="Fracassetti M."/>
        </authorList>
    </citation>
    <scope>NUCLEOTIDE SEQUENCE [LARGE SCALE GENOMIC DNA]</scope>
</reference>
<protein>
    <submittedName>
        <fullName evidence="1">Uncharacterized protein</fullName>
    </submittedName>
</protein>
<sequence>MVEKACAQLTQEQLLTICEEEEEEKANPNDDLEQKVVTKSHCDTRDLECPFEVAIIPHFTLNFKEIVTSEEMRADPIKDIAWKLDIQHMLEEE</sequence>
<gene>
    <name evidence="1" type="ORF">LTRI10_LOCUS45443</name>
</gene>
<proteinExistence type="predicted"/>
<evidence type="ECO:0000313" key="2">
    <source>
        <dbReference type="Proteomes" id="UP001497516"/>
    </source>
</evidence>
<name>A0AAV2G5X9_9ROSI</name>